<dbReference type="GO" id="GO:0005576">
    <property type="term" value="C:extracellular region"/>
    <property type="evidence" value="ECO:0007669"/>
    <property type="project" value="UniProtKB-SubCell"/>
</dbReference>
<accession>A0A1E7LZV9</accession>
<dbReference type="OrthoDB" id="4334655at2"/>
<organism evidence="10 11">
    <name type="scientific">Streptomyces nanshensis</name>
    <dbReference type="NCBI Taxonomy" id="518642"/>
    <lineage>
        <taxon>Bacteria</taxon>
        <taxon>Bacillati</taxon>
        <taxon>Actinomycetota</taxon>
        <taxon>Actinomycetes</taxon>
        <taxon>Kitasatosporales</taxon>
        <taxon>Streptomycetaceae</taxon>
        <taxon>Streptomyces</taxon>
    </lineage>
</organism>
<protein>
    <recommendedName>
        <fullName evidence="12">Fungal chitosanase</fullName>
    </recommendedName>
</protein>
<feature type="signal peptide" evidence="9">
    <location>
        <begin position="1"/>
        <end position="30"/>
    </location>
</feature>
<evidence type="ECO:0008006" key="12">
    <source>
        <dbReference type="Google" id="ProtNLM"/>
    </source>
</evidence>
<sequence>MRTRTFALTAVSSAVCGAALLGPAALPATATPHRPAPDTAPGERAAFLPGAWTGGGLADPVPGVPADATVDAPAEVTADARTDATADARADVPADDAPVTAEELLAEVRSCRQISQGKYRTDANSAKATVPVCATTDAVFWKADMDIDCDGRRTKVCNKKTDPYFQPQTAFTSSRGKPLDSAALPFVVVPAPSRTWDYRKSGLTGGSVVAVIYEGRVRYAVIGDTGPAGIIGEGSYALAEELSIDPHPTTGGAASGVTYIAFQDSRISPIESRATAESRGEELARAFVGR</sequence>
<reference evidence="10 11" key="1">
    <citation type="journal article" date="2016" name="Front. Microbiol.">
        <title>Comparative Genomics Analysis of Streptomyces Species Reveals Their Adaptation to the Marine Environment and Their Diversity at the Genomic Level.</title>
        <authorList>
            <person name="Tian X."/>
            <person name="Zhang Z."/>
            <person name="Yang T."/>
            <person name="Chen M."/>
            <person name="Li J."/>
            <person name="Chen F."/>
            <person name="Yang J."/>
            <person name="Li W."/>
            <person name="Zhang B."/>
            <person name="Zhang Z."/>
            <person name="Wu J."/>
            <person name="Zhang C."/>
            <person name="Long L."/>
            <person name="Xiao J."/>
        </authorList>
    </citation>
    <scope>NUCLEOTIDE SEQUENCE [LARGE SCALE GENOMIC DNA]</scope>
    <source>
        <strain evidence="10 11">SCSIO M10372</strain>
    </source>
</reference>
<feature type="compositionally biased region" description="Low complexity" evidence="8">
    <location>
        <begin position="29"/>
        <end position="40"/>
    </location>
</feature>
<name>A0A1E7LZV9_9ACTN</name>
<dbReference type="GO" id="GO:0016977">
    <property type="term" value="F:chitosanase activity"/>
    <property type="evidence" value="ECO:0007669"/>
    <property type="project" value="InterPro"/>
</dbReference>
<evidence type="ECO:0000256" key="6">
    <source>
        <dbReference type="ARBA" id="ARBA00023295"/>
    </source>
</evidence>
<dbReference type="PANTHER" id="PTHR42061:SF6">
    <property type="entry name" value="ENDO-CHITOSANASE"/>
    <property type="match status" value="1"/>
</dbReference>
<dbReference type="AlphaFoldDB" id="A0A1E7LZV9"/>
<comment type="caution">
    <text evidence="10">The sequence shown here is derived from an EMBL/GenBank/DDBJ whole genome shotgun (WGS) entry which is preliminary data.</text>
</comment>
<keyword evidence="2" id="KW-0964">Secreted</keyword>
<dbReference type="Pfam" id="PF07335">
    <property type="entry name" value="Glyco_hydro_75"/>
    <property type="match status" value="1"/>
</dbReference>
<evidence type="ECO:0000256" key="2">
    <source>
        <dbReference type="ARBA" id="ARBA00022525"/>
    </source>
</evidence>
<evidence type="ECO:0000313" key="11">
    <source>
        <dbReference type="Proteomes" id="UP000175971"/>
    </source>
</evidence>
<keyword evidence="6" id="KW-0326">Glycosidase</keyword>
<dbReference type="GO" id="GO:0000272">
    <property type="term" value="P:polysaccharide catabolic process"/>
    <property type="evidence" value="ECO:0007669"/>
    <property type="project" value="UniProtKB-KW"/>
</dbReference>
<keyword evidence="5" id="KW-0119">Carbohydrate metabolism</keyword>
<dbReference type="InterPro" id="IPR009939">
    <property type="entry name" value="Chitosanase_fungal"/>
</dbReference>
<keyword evidence="11" id="KW-1185">Reference proteome</keyword>
<comment type="subcellular location">
    <subcellularLocation>
        <location evidence="1">Secreted</location>
    </subcellularLocation>
</comment>
<dbReference type="PATRIC" id="fig|518642.7.peg.2550"/>
<keyword evidence="4" id="KW-0378">Hydrolase</keyword>
<evidence type="ECO:0000256" key="4">
    <source>
        <dbReference type="ARBA" id="ARBA00022801"/>
    </source>
</evidence>
<gene>
    <name evidence="10" type="ORF">AN221_05000</name>
</gene>
<feature type="region of interest" description="Disordered" evidence="8">
    <location>
        <begin position="29"/>
        <end position="60"/>
    </location>
</feature>
<evidence type="ECO:0000256" key="5">
    <source>
        <dbReference type="ARBA" id="ARBA00023277"/>
    </source>
</evidence>
<keyword evidence="7" id="KW-0624">Polysaccharide degradation</keyword>
<dbReference type="EMBL" id="LJGZ01000007">
    <property type="protein sequence ID" value="OEV21741.1"/>
    <property type="molecule type" value="Genomic_DNA"/>
</dbReference>
<dbReference type="Proteomes" id="UP000175971">
    <property type="component" value="Unassembled WGS sequence"/>
</dbReference>
<evidence type="ECO:0000256" key="8">
    <source>
        <dbReference type="SAM" id="MobiDB-lite"/>
    </source>
</evidence>
<evidence type="ECO:0000256" key="3">
    <source>
        <dbReference type="ARBA" id="ARBA00022729"/>
    </source>
</evidence>
<evidence type="ECO:0000256" key="9">
    <source>
        <dbReference type="SAM" id="SignalP"/>
    </source>
</evidence>
<proteinExistence type="predicted"/>
<evidence type="ECO:0000256" key="1">
    <source>
        <dbReference type="ARBA" id="ARBA00004613"/>
    </source>
</evidence>
<feature type="chain" id="PRO_5009197873" description="Fungal chitosanase" evidence="9">
    <location>
        <begin position="31"/>
        <end position="290"/>
    </location>
</feature>
<dbReference type="PANTHER" id="PTHR42061">
    <property type="entry name" value="ENDO-CHITOSANASE"/>
    <property type="match status" value="1"/>
</dbReference>
<evidence type="ECO:0000256" key="7">
    <source>
        <dbReference type="ARBA" id="ARBA00023326"/>
    </source>
</evidence>
<evidence type="ECO:0000313" key="10">
    <source>
        <dbReference type="EMBL" id="OEV21741.1"/>
    </source>
</evidence>
<dbReference type="RefSeq" id="WP_070199990.1">
    <property type="nucleotide sequence ID" value="NZ_LJGZ01000007.1"/>
</dbReference>
<keyword evidence="3 9" id="KW-0732">Signal</keyword>